<feature type="domain" description="YprB ribonuclease H-like" evidence="1">
    <location>
        <begin position="146"/>
        <end position="310"/>
    </location>
</feature>
<name>K2RPZ5_METFP</name>
<keyword evidence="3" id="KW-1185">Reference proteome</keyword>
<proteinExistence type="predicted"/>
<protein>
    <submittedName>
        <fullName evidence="2">Exonuclease-like protein</fullName>
    </submittedName>
</protein>
<dbReference type="EMBL" id="AMPO01000012">
    <property type="protein sequence ID" value="EKF84805.1"/>
    <property type="molecule type" value="Genomic_DNA"/>
</dbReference>
<dbReference type="PANTHER" id="PTHR38462:SF1">
    <property type="entry name" value="YPRB RIBONUCLEASE H-LIKE DOMAIN-CONTAINING PROTEIN"/>
    <property type="match status" value="1"/>
</dbReference>
<dbReference type="OrthoDB" id="211024at2157"/>
<dbReference type="GO" id="GO:0004527">
    <property type="term" value="F:exonuclease activity"/>
    <property type="evidence" value="ECO:0007669"/>
    <property type="project" value="UniProtKB-KW"/>
</dbReference>
<gene>
    <name evidence="2" type="ORF">A994_11442</name>
</gene>
<evidence type="ECO:0000313" key="3">
    <source>
        <dbReference type="Proteomes" id="UP000007360"/>
    </source>
</evidence>
<dbReference type="Pfam" id="PF13482">
    <property type="entry name" value="RNase_H_2"/>
    <property type="match status" value="1"/>
</dbReference>
<dbReference type="InterPro" id="IPR038720">
    <property type="entry name" value="YprB_RNase_H-like_dom"/>
</dbReference>
<accession>K2RPZ5</accession>
<dbReference type="InterPro" id="IPR036397">
    <property type="entry name" value="RNaseH_sf"/>
</dbReference>
<dbReference type="PANTHER" id="PTHR38462">
    <property type="entry name" value="EXONUCLEASE-LIKE PROTEIN"/>
    <property type="match status" value="1"/>
</dbReference>
<dbReference type="InterPro" id="IPR012337">
    <property type="entry name" value="RNaseH-like_sf"/>
</dbReference>
<evidence type="ECO:0000259" key="1">
    <source>
        <dbReference type="Pfam" id="PF13482"/>
    </source>
</evidence>
<evidence type="ECO:0000313" key="2">
    <source>
        <dbReference type="EMBL" id="EKF84805.1"/>
    </source>
</evidence>
<dbReference type="GO" id="GO:0003676">
    <property type="term" value="F:nucleic acid binding"/>
    <property type="evidence" value="ECO:0007669"/>
    <property type="project" value="InterPro"/>
</dbReference>
<dbReference type="AlphaFoldDB" id="K2RPZ5"/>
<dbReference type="RefSeq" id="WP_004031783.1">
    <property type="nucleotide sequence ID" value="NZ_AMPO01000012.1"/>
</dbReference>
<comment type="caution">
    <text evidence="2">The sequence shown here is derived from an EMBL/GenBank/DDBJ whole genome shotgun (WGS) entry which is preliminary data.</text>
</comment>
<dbReference type="SUPFAM" id="SSF53098">
    <property type="entry name" value="Ribonuclease H-like"/>
    <property type="match status" value="1"/>
</dbReference>
<dbReference type="PATRIC" id="fig|1204725.3.peg.2298"/>
<dbReference type="Proteomes" id="UP000007360">
    <property type="component" value="Unassembled WGS sequence"/>
</dbReference>
<organism evidence="2 3">
    <name type="scientific">Methanobacterium formicicum (strain DSM 3637 / PP1)</name>
    <dbReference type="NCBI Taxonomy" id="1204725"/>
    <lineage>
        <taxon>Archaea</taxon>
        <taxon>Methanobacteriati</taxon>
        <taxon>Methanobacteriota</taxon>
        <taxon>Methanomada group</taxon>
        <taxon>Methanobacteria</taxon>
        <taxon>Methanobacteriales</taxon>
        <taxon>Methanobacteriaceae</taxon>
        <taxon>Methanobacterium</taxon>
    </lineage>
</organism>
<dbReference type="Gene3D" id="3.30.420.10">
    <property type="entry name" value="Ribonuclease H-like superfamily/Ribonuclease H"/>
    <property type="match status" value="1"/>
</dbReference>
<sequence>MVYESENNPEKLKQKLLETYQDKSLEDLEYGEEIDTKCGSCYRFTTHEKLEIKTLDEKRVNECLLSDLKLIKGIGASTERKLKSSGFTSLDDLTEHPVYKDRACEFLEKMETDDVCAISEWISTKYSPSHPLNLLLSSLSGAENMLFMDIETLGLKDVPLILIGVAEGNQDGLTINQYLLRNLKEEKAAIEGFLSHQDSDNVYVTFNGRSFDVPFIKSRMRFHHMKTGINTQHLDLLHFSRRQWNDQLPNCRLQTLEEHFFGVKRCDDVPSSKVPDFYLTYRETGNIGPLVPIIEHNREDVVTLARILSLLHQTGDF</sequence>
<reference evidence="2 3" key="1">
    <citation type="journal article" date="2012" name="J. Bacteriol.">
        <title>Draft genome sequence of Methanobacterium formicicum DSM 3637, an archaebacterium isolated from the methane producer amoeba Pelomyxa palustris.</title>
        <authorList>
            <person name="Gutierrez G."/>
        </authorList>
    </citation>
    <scope>NUCLEOTIDE SEQUENCE [LARGE SCALE GENOMIC DNA]</scope>
    <source>
        <strain evidence="3">DSM 3637 / PP1</strain>
    </source>
</reference>